<dbReference type="AlphaFoldDB" id="A0A9P6Q6C6"/>
<comment type="caution">
    <text evidence="2">The sequence shown here is derived from an EMBL/GenBank/DDBJ whole genome shotgun (WGS) entry which is preliminary data.</text>
</comment>
<evidence type="ECO:0000256" key="1">
    <source>
        <dbReference type="SAM" id="MobiDB-lite"/>
    </source>
</evidence>
<proteinExistence type="predicted"/>
<keyword evidence="3" id="KW-1185">Reference proteome</keyword>
<feature type="compositionally biased region" description="Low complexity" evidence="1">
    <location>
        <begin position="14"/>
        <end position="43"/>
    </location>
</feature>
<feature type="region of interest" description="Disordered" evidence="1">
    <location>
        <begin position="134"/>
        <end position="228"/>
    </location>
</feature>
<reference evidence="2" key="1">
    <citation type="journal article" date="2020" name="Fungal Divers.">
        <title>Resolving the Mortierellaceae phylogeny through synthesis of multi-gene phylogenetics and phylogenomics.</title>
        <authorList>
            <person name="Vandepol N."/>
            <person name="Liber J."/>
            <person name="Desiro A."/>
            <person name="Na H."/>
            <person name="Kennedy M."/>
            <person name="Barry K."/>
            <person name="Grigoriev I.V."/>
            <person name="Miller A.N."/>
            <person name="O'Donnell K."/>
            <person name="Stajich J.E."/>
            <person name="Bonito G."/>
        </authorList>
    </citation>
    <scope>NUCLEOTIDE SEQUENCE</scope>
    <source>
        <strain evidence="2">KOD948</strain>
    </source>
</reference>
<gene>
    <name evidence="2" type="ORF">BG011_000946</name>
</gene>
<feature type="compositionally biased region" description="Polar residues" evidence="1">
    <location>
        <begin position="162"/>
        <end position="181"/>
    </location>
</feature>
<feature type="compositionally biased region" description="Polar residues" evidence="1">
    <location>
        <begin position="1"/>
        <end position="10"/>
    </location>
</feature>
<sequence>MSTDSSTLAHKNSENTNSNNSNSGQYSSSHYLPSPISPTSIAISSGSTNPFVLALDQLKSLPTTDNSTRSEPKTRTRLEQELEQIRTSSSEAQQTYHTVHTSIQEYQQLVLSTHAQVAAAKQSLIKARESLSQFQSQSSSNGSSSVSPTSTSTSTSSPSLSRWTTKTANYSSPSTPQTSKNSHPRPISSPDETRSNTLSRRNIEGSDISNQPQCEKENEDDERSESDVALQQQVLRDKAAHVHQLEQDHAELGGRLSQLLSDKAEAEETKKKLSDGLWKAKARIKDIERQLRE</sequence>
<evidence type="ECO:0000313" key="2">
    <source>
        <dbReference type="EMBL" id="KAG0261540.1"/>
    </source>
</evidence>
<dbReference type="EMBL" id="JAAAJA010000122">
    <property type="protein sequence ID" value="KAG0261540.1"/>
    <property type="molecule type" value="Genomic_DNA"/>
</dbReference>
<feature type="compositionally biased region" description="Low complexity" evidence="1">
    <location>
        <begin position="134"/>
        <end position="161"/>
    </location>
</feature>
<name>A0A9P6Q6C6_9FUNG</name>
<accession>A0A9P6Q6C6</accession>
<protein>
    <submittedName>
        <fullName evidence="2">Uncharacterized protein</fullName>
    </submittedName>
</protein>
<organism evidence="2 3">
    <name type="scientific">Mortierella polycephala</name>
    <dbReference type="NCBI Taxonomy" id="41804"/>
    <lineage>
        <taxon>Eukaryota</taxon>
        <taxon>Fungi</taxon>
        <taxon>Fungi incertae sedis</taxon>
        <taxon>Mucoromycota</taxon>
        <taxon>Mortierellomycotina</taxon>
        <taxon>Mortierellomycetes</taxon>
        <taxon>Mortierellales</taxon>
        <taxon>Mortierellaceae</taxon>
        <taxon>Mortierella</taxon>
    </lineage>
</organism>
<evidence type="ECO:0000313" key="3">
    <source>
        <dbReference type="Proteomes" id="UP000726737"/>
    </source>
</evidence>
<feature type="region of interest" description="Disordered" evidence="1">
    <location>
        <begin position="1"/>
        <end position="43"/>
    </location>
</feature>
<dbReference type="Proteomes" id="UP000726737">
    <property type="component" value="Unassembled WGS sequence"/>
</dbReference>
<dbReference type="OrthoDB" id="2449511at2759"/>